<organism evidence="6 7">
    <name type="scientific">Dinothrombium tinctorium</name>
    <dbReference type="NCBI Taxonomy" id="1965070"/>
    <lineage>
        <taxon>Eukaryota</taxon>
        <taxon>Metazoa</taxon>
        <taxon>Ecdysozoa</taxon>
        <taxon>Arthropoda</taxon>
        <taxon>Chelicerata</taxon>
        <taxon>Arachnida</taxon>
        <taxon>Acari</taxon>
        <taxon>Acariformes</taxon>
        <taxon>Trombidiformes</taxon>
        <taxon>Prostigmata</taxon>
        <taxon>Anystina</taxon>
        <taxon>Parasitengona</taxon>
        <taxon>Trombidioidea</taxon>
        <taxon>Trombidiidae</taxon>
        <taxon>Dinothrombium</taxon>
    </lineage>
</organism>
<dbReference type="Gene3D" id="3.30.470.30">
    <property type="entry name" value="DNA ligase/mRNA capping enzyme"/>
    <property type="match status" value="1"/>
</dbReference>
<dbReference type="PANTHER" id="PTHR16121:SF0">
    <property type="entry name" value="CAP-SPECIFIC MRNA (NUCLEOSIDE-2'-O-)-METHYLTRANSFERASE 1"/>
    <property type="match status" value="1"/>
</dbReference>
<keyword evidence="1" id="KW-0539">Nucleus</keyword>
<dbReference type="InterPro" id="IPR029063">
    <property type="entry name" value="SAM-dependent_MTases_sf"/>
</dbReference>
<dbReference type="InterPro" id="IPR050851">
    <property type="entry name" value="mRNA_Cap_2O-Ribose_MeTrfase"/>
</dbReference>
<dbReference type="InterPro" id="IPR000467">
    <property type="entry name" value="G_patch_dom"/>
</dbReference>
<dbReference type="OrthoDB" id="10251234at2759"/>
<dbReference type="PROSITE" id="PS50174">
    <property type="entry name" value="G_PATCH"/>
    <property type="match status" value="1"/>
</dbReference>
<protein>
    <recommendedName>
        <fullName evidence="1">Cap-specific mRNA (nucleoside-2'-O-)-methyltransferase 1</fullName>
        <ecNumber evidence="1">2.1.1.57</ecNumber>
    </recommendedName>
    <alternativeName>
        <fullName evidence="1">Cap1 2'O-ribose methyltransferase 1</fullName>
    </alternativeName>
</protein>
<dbReference type="GO" id="GO:0016556">
    <property type="term" value="P:mRNA modification"/>
    <property type="evidence" value="ECO:0007669"/>
    <property type="project" value="UniProtKB-UniRule"/>
</dbReference>
<evidence type="ECO:0000313" key="6">
    <source>
        <dbReference type="EMBL" id="RWS08968.1"/>
    </source>
</evidence>
<keyword evidence="7" id="KW-1185">Reference proteome</keyword>
<dbReference type="InterPro" id="IPR025816">
    <property type="entry name" value="RrmJ-type_MeTrfase"/>
</dbReference>
<comment type="catalytic activity">
    <reaction evidence="1">
        <text>a 5'-end (N(7)-methyl 5'-triphosphoguanosine)-ribonucleoside in mRNA + S-adenosyl-L-methionine = a 5'-end (N(7)-methyl 5'-triphosphoguanosine)-(2'-O-methyl-ribonucleoside) in mRNA + S-adenosyl-L-homocysteine + H(+)</text>
        <dbReference type="Rhea" id="RHEA:67020"/>
        <dbReference type="Rhea" id="RHEA-COMP:17167"/>
        <dbReference type="Rhea" id="RHEA-COMP:17168"/>
        <dbReference type="ChEBI" id="CHEBI:15378"/>
        <dbReference type="ChEBI" id="CHEBI:57856"/>
        <dbReference type="ChEBI" id="CHEBI:59789"/>
        <dbReference type="ChEBI" id="CHEBI:156461"/>
        <dbReference type="ChEBI" id="CHEBI:167609"/>
        <dbReference type="EC" id="2.1.1.57"/>
    </reaction>
</comment>
<keyword evidence="1" id="KW-0507">mRNA processing</keyword>
<feature type="domain" description="G-patch" evidence="3">
    <location>
        <begin position="56"/>
        <end position="102"/>
    </location>
</feature>
<dbReference type="GO" id="GO:0003676">
    <property type="term" value="F:nucleic acid binding"/>
    <property type="evidence" value="ECO:0007669"/>
    <property type="project" value="UniProtKB-UniRule"/>
</dbReference>
<dbReference type="Pfam" id="PF01728">
    <property type="entry name" value="FtsJ"/>
    <property type="match status" value="1"/>
</dbReference>
<dbReference type="GO" id="GO:0004483">
    <property type="term" value="F:methyltransferase cap1 activity"/>
    <property type="evidence" value="ECO:0007669"/>
    <property type="project" value="UniProtKB-UniRule"/>
</dbReference>
<evidence type="ECO:0000259" key="3">
    <source>
        <dbReference type="PROSITE" id="PS50174"/>
    </source>
</evidence>
<dbReference type="AlphaFoldDB" id="A0A3S3S4E8"/>
<feature type="region of interest" description="Disordered" evidence="2">
    <location>
        <begin position="14"/>
        <end position="50"/>
    </location>
</feature>
<dbReference type="PROSITE" id="PS51613">
    <property type="entry name" value="SAM_MT_RRMJ"/>
    <property type="match status" value="1"/>
</dbReference>
<feature type="domain" description="RrmJ-type SAM-dependent 2'-O-MTase" evidence="4">
    <location>
        <begin position="203"/>
        <end position="420"/>
    </location>
</feature>
<evidence type="ECO:0000256" key="2">
    <source>
        <dbReference type="SAM" id="MobiDB-lite"/>
    </source>
</evidence>
<keyword evidence="1" id="KW-0949">S-adenosyl-L-methionine</keyword>
<accession>A0A3S3S4E8</accession>
<dbReference type="Gene3D" id="3.40.50.12760">
    <property type="match status" value="1"/>
</dbReference>
<keyword evidence="1 6" id="KW-0808">Transferase</keyword>
<dbReference type="GO" id="GO:0005737">
    <property type="term" value="C:cytoplasm"/>
    <property type="evidence" value="ECO:0007669"/>
    <property type="project" value="TreeGrafter"/>
</dbReference>
<reference evidence="6 7" key="1">
    <citation type="journal article" date="2018" name="Gigascience">
        <title>Genomes of trombidid mites reveal novel predicted allergens and laterally-transferred genes associated with secondary metabolism.</title>
        <authorList>
            <person name="Dong X."/>
            <person name="Chaisiri K."/>
            <person name="Xia D."/>
            <person name="Armstrong S.D."/>
            <person name="Fang Y."/>
            <person name="Donnelly M.J."/>
            <person name="Kadowaki T."/>
            <person name="McGarry J.W."/>
            <person name="Darby A.C."/>
            <person name="Makepeace B.L."/>
        </authorList>
    </citation>
    <scope>NUCLEOTIDE SEQUENCE [LARGE SCALE GENOMIC DNA]</scope>
    <source>
        <strain evidence="6">UoL-WK</strain>
    </source>
</reference>
<reference evidence="6" key="2">
    <citation type="submission" date="2018-11" db="EMBL/GenBank/DDBJ databases">
        <title>Trombidioid mite genomics.</title>
        <authorList>
            <person name="Dong X."/>
        </authorList>
    </citation>
    <scope>NUCLEOTIDE SEQUENCE</scope>
    <source>
        <strain evidence="6">UoL-WK</strain>
    </source>
</reference>
<dbReference type="GO" id="GO:0032259">
    <property type="term" value="P:methylation"/>
    <property type="evidence" value="ECO:0007669"/>
    <property type="project" value="UniProtKB-KW"/>
</dbReference>
<evidence type="ECO:0000259" key="4">
    <source>
        <dbReference type="PROSITE" id="PS51613"/>
    </source>
</evidence>
<dbReference type="SMART" id="SM00443">
    <property type="entry name" value="G_patch"/>
    <property type="match status" value="1"/>
</dbReference>
<dbReference type="STRING" id="1965070.A0A3S3S4E8"/>
<keyword evidence="1 6" id="KW-0489">Methyltransferase</keyword>
<sequence length="825" mass="94548">MAHKLNLKRKCVAEFSGNSSPANSKKNKRSKIEELSDDSDSLEISFENSNPSVNKKADIGSKLMQKMGYREGKGLGKHEQGLVDVIETSTQKGRRGLGFKHQEIAFDPDLKWDPDLESQYVSVEEAVDWCPGCMDEPYTTQELKAMIVVGPKKLTIDDEFDFCEQSVVRNVCACKSVFDRLSGVELRNARSMSNPFETINKSIFQNRAALKMANLDAVCDFMFTDPKDENGISVLNSHELLYFADICAGPGGFSEYILWRKGWEAKGFGLTLKNENDFKLGEFLSGTPETFEPHYGLNGVNGDGNIYNPRNLVEFRDFVLQNTDKKGVHFVMADGGFSVEGEENIQEIRSKRLYLCQFVCALSIIRSGGHFVCKLFDVFTRFSVGLVYLMYKSFEKIAIHKPNSSRPANSERYLICKGKYEDTTSVENFLFELNCQLDIMEKNKDSNDILELVSIDVLKNDANFFRYIYDSNTKIGERQIHFLLKVKAFAENSELKEVRQAEMKKECLAYWKIPNKSRTAQQRPDPLTKFTELTSKKSQVARKSNIGNNGYLTYKPQLLLTEKLKELEYPWSYKCMVIATDETNSNDRGFFLGLGGQVIYFWNGSSSSKWTRVDIKIELPSETLIYGEKVQECRGEGRSQMHSIGLHIIDALFLGGKDVRHLSFTDRIAMSNKLIKAVTKTSLQNRAVVRAKKLYDLYEMQKLYDDLDMKELKSTMRKERLCHQLDYKHFIVPAGVLLFNTIRKPWSCKISNSTGKFYYFNYEKKSGSVFECPNDAIADFEYTFSTSLFWKWYNDNYLVESEPIEEPSHVTRNILSQHLNKVLSR</sequence>
<dbReference type="EMBL" id="NCKU01003052">
    <property type="protein sequence ID" value="RWS08274.1"/>
    <property type="molecule type" value="Genomic_DNA"/>
</dbReference>
<keyword evidence="1" id="KW-0506">mRNA capping</keyword>
<dbReference type="SUPFAM" id="SSF53335">
    <property type="entry name" value="S-adenosyl-L-methionine-dependent methyltransferases"/>
    <property type="match status" value="1"/>
</dbReference>
<comment type="caution">
    <text evidence="6">The sequence shown here is derived from an EMBL/GenBank/DDBJ whole genome shotgun (WGS) entry which is preliminary data.</text>
</comment>
<dbReference type="EC" id="2.1.1.57" evidence="1"/>
<dbReference type="PANTHER" id="PTHR16121">
    <property type="entry name" value="CAP-SPECIFIC MRNA (NUCLEOSIDE-2'-O-)-METHYLTRANSFERASE 1-RELATED"/>
    <property type="match status" value="1"/>
</dbReference>
<dbReference type="EMBL" id="NCKU01002705">
    <property type="protein sequence ID" value="RWS08968.1"/>
    <property type="molecule type" value="Genomic_DNA"/>
</dbReference>
<dbReference type="FunFam" id="3.40.50.12760:FF:000004">
    <property type="entry name" value="FtsJ-like methyltransferase"/>
    <property type="match status" value="1"/>
</dbReference>
<dbReference type="InterPro" id="IPR002877">
    <property type="entry name" value="RNA_MeTrfase_FtsJ_dom"/>
</dbReference>
<gene>
    <name evidence="6" type="ORF">B4U79_02238</name>
    <name evidence="5" type="ORF">B4U79_09783</name>
</gene>
<name>A0A3S3S4E8_9ACAR</name>
<dbReference type="Pfam" id="PF01585">
    <property type="entry name" value="G-patch"/>
    <property type="match status" value="1"/>
</dbReference>
<evidence type="ECO:0000313" key="7">
    <source>
        <dbReference type="Proteomes" id="UP000285301"/>
    </source>
</evidence>
<comment type="subcellular location">
    <subcellularLocation>
        <location evidence="1">Nucleus</location>
    </subcellularLocation>
</comment>
<dbReference type="GO" id="GO:0005634">
    <property type="term" value="C:nucleus"/>
    <property type="evidence" value="ECO:0007669"/>
    <property type="project" value="UniProtKB-SubCell"/>
</dbReference>
<evidence type="ECO:0000313" key="5">
    <source>
        <dbReference type="EMBL" id="RWS08274.1"/>
    </source>
</evidence>
<dbReference type="Proteomes" id="UP000285301">
    <property type="component" value="Unassembled WGS sequence"/>
</dbReference>
<comment type="function">
    <text evidence="1">S-adenosyl-L-methionine-dependent methyltransferase that mediates RNA cap1 2'-O-ribose methylation to the 5'-cap structure of RNAs. Methylates the ribose of the first nucleotide of a m(7)GpppG-capped mRNA to produce m(7)GpppNmp (cap1).</text>
</comment>
<proteinExistence type="predicted"/>
<evidence type="ECO:0000256" key="1">
    <source>
        <dbReference type="RuleBase" id="RU368012"/>
    </source>
</evidence>
<dbReference type="GO" id="GO:0006370">
    <property type="term" value="P:7-methylguanosine mRNA capping"/>
    <property type="evidence" value="ECO:0007669"/>
    <property type="project" value="UniProtKB-UniRule"/>
</dbReference>